<reference evidence="2 3" key="1">
    <citation type="submission" date="2018-06" db="EMBL/GenBank/DDBJ databases">
        <title>Noncontiguous genome sequence of Ruminococcaceae bacterium ASD2818.</title>
        <authorList>
            <person name="Chaplin A.V."/>
            <person name="Sokolova S.R."/>
            <person name="Kochetkova T.O."/>
            <person name="Goltsov A.Y."/>
            <person name="Trofimov D.Y."/>
            <person name="Efimov B.A."/>
        </authorList>
    </citation>
    <scope>NUCLEOTIDE SEQUENCE [LARGE SCALE GENOMIC DNA]</scope>
    <source>
        <strain evidence="2 3">ASD2818</strain>
    </source>
</reference>
<evidence type="ECO:0000313" key="2">
    <source>
        <dbReference type="EMBL" id="RAQ30753.1"/>
    </source>
</evidence>
<gene>
    <name evidence="2" type="ORF">DPQ25_04535</name>
</gene>
<proteinExistence type="predicted"/>
<sequence length="148" mass="16637">MRRMIKGGQMKIHNPVRFKFLLLALILLVTFISSQLIKAARTEQYKDWAPAPGSFLKQERLKDFRTRVYYAYTVNGKDYRGSEIYHSSTSSWPDAGAAVAVWYDPEAPARSSYHKPGPGLDPYAPYFLALPICAAILLKSPRSRPAAG</sequence>
<dbReference type="Proteomes" id="UP000249377">
    <property type="component" value="Unassembled WGS sequence"/>
</dbReference>
<organism evidence="2 3">
    <name type="scientific">Hydrogeniiclostridium mannosilyticum</name>
    <dbReference type="NCBI Taxonomy" id="2764322"/>
    <lineage>
        <taxon>Bacteria</taxon>
        <taxon>Bacillati</taxon>
        <taxon>Bacillota</taxon>
        <taxon>Clostridia</taxon>
        <taxon>Eubacteriales</taxon>
        <taxon>Acutalibacteraceae</taxon>
        <taxon>Hydrogeniiclostridium</taxon>
    </lineage>
</organism>
<comment type="caution">
    <text evidence="2">The sequence shown here is derived from an EMBL/GenBank/DDBJ whole genome shotgun (WGS) entry which is preliminary data.</text>
</comment>
<name>A0A328UMM3_9FIRM</name>
<accession>A0A328UMM3</accession>
<dbReference type="EMBL" id="QLYR01000001">
    <property type="protein sequence ID" value="RAQ30753.1"/>
    <property type="molecule type" value="Genomic_DNA"/>
</dbReference>
<protein>
    <recommendedName>
        <fullName evidence="1">DUF3592 domain-containing protein</fullName>
    </recommendedName>
</protein>
<evidence type="ECO:0000313" key="3">
    <source>
        <dbReference type="Proteomes" id="UP000249377"/>
    </source>
</evidence>
<dbReference type="Pfam" id="PF12158">
    <property type="entry name" value="DUF3592"/>
    <property type="match status" value="1"/>
</dbReference>
<dbReference type="AlphaFoldDB" id="A0A328UMM3"/>
<evidence type="ECO:0000259" key="1">
    <source>
        <dbReference type="Pfam" id="PF12158"/>
    </source>
</evidence>
<feature type="domain" description="DUF3592" evidence="1">
    <location>
        <begin position="62"/>
        <end position="114"/>
    </location>
</feature>
<keyword evidence="3" id="KW-1185">Reference proteome</keyword>
<dbReference type="InterPro" id="IPR021994">
    <property type="entry name" value="DUF3592"/>
</dbReference>